<dbReference type="InterPro" id="IPR038607">
    <property type="entry name" value="PhoD-like_sf"/>
</dbReference>
<evidence type="ECO:0000256" key="1">
    <source>
        <dbReference type="SAM" id="MobiDB-lite"/>
    </source>
</evidence>
<dbReference type="SUPFAM" id="SSF56300">
    <property type="entry name" value="Metallo-dependent phosphatases"/>
    <property type="match status" value="1"/>
</dbReference>
<keyword evidence="2" id="KW-0732">Signal</keyword>
<dbReference type="InterPro" id="IPR018946">
    <property type="entry name" value="PhoD-like_MPP"/>
</dbReference>
<evidence type="ECO:0000259" key="3">
    <source>
        <dbReference type="Pfam" id="PF09423"/>
    </source>
</evidence>
<reference evidence="4" key="2">
    <citation type="journal article" date="2012" name="PLoS ONE">
        <title>A Deeply Branching Thermophilic Bacterium with an Ancient Acetyl-CoA Pathway Dominates a Subsurface Ecosystem.</title>
        <authorList>
            <person name="Takami H."/>
            <person name="Noguchi H."/>
            <person name="Takaki Y."/>
            <person name="Uchiyama I."/>
            <person name="Toyoda A."/>
            <person name="Nishi S."/>
            <person name="Chee G.-J."/>
            <person name="Arai W."/>
            <person name="Nunoura T."/>
            <person name="Itoh T."/>
            <person name="Hattori M."/>
            <person name="Takai K."/>
        </authorList>
    </citation>
    <scope>NUCLEOTIDE SEQUENCE</scope>
</reference>
<proteinExistence type="predicted"/>
<feature type="region of interest" description="Disordered" evidence="1">
    <location>
        <begin position="172"/>
        <end position="192"/>
    </location>
</feature>
<evidence type="ECO:0000313" key="4">
    <source>
        <dbReference type="EMBL" id="BAL53931.1"/>
    </source>
</evidence>
<feature type="domain" description="PhoD-like phosphatase metallophosphatase" evidence="3">
    <location>
        <begin position="35"/>
        <end position="265"/>
    </location>
</feature>
<gene>
    <name evidence="4" type="ORF">HGMM_F11F07C03</name>
</gene>
<dbReference type="InterPro" id="IPR029052">
    <property type="entry name" value="Metallo-depent_PP-like"/>
</dbReference>
<evidence type="ECO:0000256" key="2">
    <source>
        <dbReference type="SAM" id="SignalP"/>
    </source>
</evidence>
<dbReference type="EMBL" id="AP011672">
    <property type="protein sequence ID" value="BAL53931.1"/>
    <property type="molecule type" value="Genomic_DNA"/>
</dbReference>
<dbReference type="Pfam" id="PF09423">
    <property type="entry name" value="PhoD"/>
    <property type="match status" value="1"/>
</dbReference>
<dbReference type="PANTHER" id="PTHR33987:SF1">
    <property type="entry name" value="CALCINEURIN-LIKE METALLO-PHOSPHOESTERASE SUPERFAMILY PROTEIN"/>
    <property type="match status" value="1"/>
</dbReference>
<dbReference type="PANTHER" id="PTHR33987">
    <property type="entry name" value="CALCINEURIN-LIKE METALLO-PHOSPHOESTERASE SUPERFAMILY PROTEIN"/>
    <property type="match status" value="1"/>
</dbReference>
<accession>H5SCP5</accession>
<protein>
    <submittedName>
        <fullName evidence="4">Phosphodiesterase/alkaline phosphatase D</fullName>
    </submittedName>
</protein>
<feature type="signal peptide" evidence="2">
    <location>
        <begin position="1"/>
        <end position="21"/>
    </location>
</feature>
<organism evidence="4">
    <name type="scientific">uncultured Planctomycetota bacterium</name>
    <dbReference type="NCBI Taxonomy" id="120965"/>
    <lineage>
        <taxon>Bacteria</taxon>
        <taxon>Pseudomonadati</taxon>
        <taxon>Planctomycetota</taxon>
        <taxon>environmental samples</taxon>
    </lineage>
</organism>
<reference evidence="4" key="1">
    <citation type="journal article" date="2005" name="Environ. Microbiol.">
        <title>Genetic and functional properties of uncultivated thermophilic crenarchaeotes from a subsurface gold mine as revealed by analysis of genome fragments.</title>
        <authorList>
            <person name="Nunoura T."/>
            <person name="Hirayama H."/>
            <person name="Takami H."/>
            <person name="Oida H."/>
            <person name="Nishi S."/>
            <person name="Shimamura S."/>
            <person name="Suzuki Y."/>
            <person name="Inagaki F."/>
            <person name="Takai K."/>
            <person name="Nealson K.H."/>
            <person name="Horikoshi K."/>
        </authorList>
    </citation>
    <scope>NUCLEOTIDE SEQUENCE</scope>
</reference>
<dbReference type="Gene3D" id="3.60.21.70">
    <property type="entry name" value="PhoD-like phosphatase"/>
    <property type="match status" value="1"/>
</dbReference>
<dbReference type="CDD" id="cd07389">
    <property type="entry name" value="MPP_PhoD"/>
    <property type="match status" value="1"/>
</dbReference>
<name>H5SCP5_9BACT</name>
<feature type="chain" id="PRO_5003598052" evidence="2">
    <location>
        <begin position="22"/>
        <end position="359"/>
    </location>
</feature>
<dbReference type="AlphaFoldDB" id="H5SCP5"/>
<sequence>MKRILALALTVLLELLASGFAAPALDRTKVVARIAFGSCAHQDKPQPIWDAIIAQRPDLFLFIGDNIYADTEDMEVMKAKYAKLAAQPGFRKLRQLCPILATWDDHDYGKNDAGYEYAKKRESQQIFLDFFGEPADSPRRQREGVYDAVVLGPEGKRVQILLLDTRYFRSPLKRRPDKPKRGEGPYVPNPDPNATLLGAAQWRWLEEQLQQPAELRIIASSIQVIAEDHHWEKWANFPQEQERLFRLIRDTQAAGVIFISGDRHLAELSVRDAGVGYPLYDLTSSGLTEADKTWGRWEINRYRVGTMFWGNNFGLITIDWDRQDPLIRLQIRDEQGEIFLQQKIPLSLLKPGAIKTPGK</sequence>